<reference evidence="2" key="1">
    <citation type="journal article" date="2020" name="Mitochondrial DNA Part B Resour">
        <title>Characterization of complete chloroplast genome of artificial hybrid passion fruit #Ziyan', Passiflora edulis Sims # P. edulis f. edulis Sims (Passifloraceae).</title>
        <authorList>
            <person name="Feng G."/>
            <person name="Yang J."/>
            <person name="Peng F.-r."/>
        </authorList>
    </citation>
    <scope>NUCLEOTIDE SEQUENCE</scope>
</reference>
<name>A0A7M4C9C8_PASED</name>
<keyword evidence="2" id="KW-0934">Plastid</keyword>
<dbReference type="AlphaFoldDB" id="A0A7M4C9C8"/>
<feature type="region of interest" description="Disordered" evidence="1">
    <location>
        <begin position="1"/>
        <end position="20"/>
    </location>
</feature>
<keyword evidence="2" id="KW-0150">Chloroplast</keyword>
<protein>
    <submittedName>
        <fullName evidence="2">Translation initiation factor 1</fullName>
    </submittedName>
</protein>
<keyword evidence="2" id="KW-0648">Protein biosynthesis</keyword>
<keyword evidence="2" id="KW-0396">Initiation factor</keyword>
<organism evidence="2">
    <name type="scientific">Passiflora edulis</name>
    <name type="common">Passion fruit</name>
    <dbReference type="NCBI Taxonomy" id="78168"/>
    <lineage>
        <taxon>Eukaryota</taxon>
        <taxon>Viridiplantae</taxon>
        <taxon>Streptophyta</taxon>
        <taxon>Embryophyta</taxon>
        <taxon>Tracheophyta</taxon>
        <taxon>Spermatophyta</taxon>
        <taxon>Magnoliopsida</taxon>
        <taxon>eudicotyledons</taxon>
        <taxon>Gunneridae</taxon>
        <taxon>Pentapetalae</taxon>
        <taxon>rosids</taxon>
        <taxon>fabids</taxon>
        <taxon>Malpighiales</taxon>
        <taxon>Passifloraceae</taxon>
        <taxon>Passiflora</taxon>
    </lineage>
</organism>
<geneLocation type="chloroplast" evidence="2"/>
<dbReference type="EMBL" id="MT140635">
    <property type="protein sequence ID" value="QNZ92505.1"/>
    <property type="molecule type" value="Genomic_DNA"/>
</dbReference>
<gene>
    <name evidence="2" type="primary">infA</name>
</gene>
<proteinExistence type="predicted"/>
<reference evidence="2" key="2">
    <citation type="submission" date="2020-03" db="EMBL/GenBank/DDBJ databases">
        <authorList>
            <person name="Peng F."/>
        </authorList>
    </citation>
    <scope>NUCLEOTIDE SEQUENCE</scope>
</reference>
<accession>A0A7M4C9C8</accession>
<evidence type="ECO:0000256" key="1">
    <source>
        <dbReference type="SAM" id="MobiDB-lite"/>
    </source>
</evidence>
<evidence type="ECO:0000313" key="2">
    <source>
        <dbReference type="EMBL" id="QNZ92505.1"/>
    </source>
</evidence>
<sequence length="20" mass="2227">MLRVPLDNEDPVLGSVSRKT</sequence>
<dbReference type="GO" id="GO:0003743">
    <property type="term" value="F:translation initiation factor activity"/>
    <property type="evidence" value="ECO:0007669"/>
    <property type="project" value="UniProtKB-KW"/>
</dbReference>